<organism evidence="1">
    <name type="scientific">Siphoviridae sp. ctbbV81</name>
    <dbReference type="NCBI Taxonomy" id="2827900"/>
    <lineage>
        <taxon>Viruses</taxon>
        <taxon>Duplodnaviria</taxon>
        <taxon>Heunggongvirae</taxon>
        <taxon>Uroviricota</taxon>
        <taxon>Caudoviricetes</taxon>
    </lineage>
</organism>
<sequence length="188" mass="21782">MEIDKSKLKLGIWYEDENGNVINQKEDLMWEAPEKARTYHSCFPLQITESIYTVHSKSQKETCKHKRKYWKKDTGLIRGLKGHICTNCGCSQTRKWWQPWGRKWDYGTETVPLIDLRTSIGGGNQDVVMAMVNSGDYTLQEALVVFSAACERCMNVLAYKYLNGADGYEEYSDEWKKCNTECDFCKNS</sequence>
<name>A0A8S5TQQ9_9CAUD</name>
<accession>A0A8S5TQQ9</accession>
<dbReference type="EMBL" id="BK032878">
    <property type="protein sequence ID" value="DAF65451.1"/>
    <property type="molecule type" value="Genomic_DNA"/>
</dbReference>
<reference evidence="1" key="1">
    <citation type="journal article" date="2021" name="Proc. Natl. Acad. Sci. U.S.A.">
        <title>A Catalog of Tens of Thousands of Viruses from Human Metagenomes Reveals Hidden Associations with Chronic Diseases.</title>
        <authorList>
            <person name="Tisza M.J."/>
            <person name="Buck C.B."/>
        </authorList>
    </citation>
    <scope>NUCLEOTIDE SEQUENCE</scope>
    <source>
        <strain evidence="1">CtbbV81</strain>
    </source>
</reference>
<evidence type="ECO:0000313" key="1">
    <source>
        <dbReference type="EMBL" id="DAF65451.1"/>
    </source>
</evidence>
<protein>
    <submittedName>
        <fullName evidence="1">Uncharacterized protein</fullName>
    </submittedName>
</protein>
<proteinExistence type="predicted"/>